<dbReference type="Ensembl" id="ENSXMAT00000039536.1">
    <property type="protein sequence ID" value="ENSXMAP00000028290.1"/>
    <property type="gene ID" value="ENSXMAG00000023709.1"/>
</dbReference>
<dbReference type="AlphaFoldDB" id="A0A3B5QB61"/>
<evidence type="ECO:0000256" key="2">
    <source>
        <dbReference type="ARBA" id="ARBA00022692"/>
    </source>
</evidence>
<comment type="subcellular location">
    <subcellularLocation>
        <location evidence="1">Membrane</location>
        <topology evidence="1">Single-pass membrane protein</topology>
    </subcellularLocation>
</comment>
<reference evidence="8" key="2">
    <citation type="journal article" date="2013" name="Nat. Genet.">
        <title>The genome of the platyfish, Xiphophorus maculatus, provides insights into evolutionary adaptation and several complex traits.</title>
        <authorList>
            <person name="Schartl M."/>
            <person name="Walter R.B."/>
            <person name="Shen Y."/>
            <person name="Garcia T."/>
            <person name="Catchen J."/>
            <person name="Amores A."/>
            <person name="Braasch I."/>
            <person name="Chalopin D."/>
            <person name="Volff J.N."/>
            <person name="Lesch K.P."/>
            <person name="Bisazza A."/>
            <person name="Minx P."/>
            <person name="Hillier L."/>
            <person name="Wilson R.K."/>
            <person name="Fuerstenberg S."/>
            <person name="Boore J."/>
            <person name="Searle S."/>
            <person name="Postlethwait J.H."/>
            <person name="Warren W.C."/>
        </authorList>
    </citation>
    <scope>NUCLEOTIDE SEQUENCE [LARGE SCALE GENOMIC DNA]</scope>
    <source>
        <strain evidence="8">JP 163 A</strain>
    </source>
</reference>
<reference evidence="7" key="4">
    <citation type="submission" date="2025-09" db="UniProtKB">
        <authorList>
            <consortium name="Ensembl"/>
        </authorList>
    </citation>
    <scope>IDENTIFICATION</scope>
    <source>
        <strain evidence="7">JP 163 A</strain>
    </source>
</reference>
<dbReference type="Proteomes" id="UP000002852">
    <property type="component" value="Unassembled WGS sequence"/>
</dbReference>
<evidence type="ECO:0000313" key="7">
    <source>
        <dbReference type="Ensembl" id="ENSXMAP00000028290.1"/>
    </source>
</evidence>
<keyword evidence="3 6" id="KW-1133">Transmembrane helix</keyword>
<evidence type="ECO:0000256" key="5">
    <source>
        <dbReference type="ARBA" id="ARBA00049650"/>
    </source>
</evidence>
<evidence type="ECO:0000256" key="4">
    <source>
        <dbReference type="ARBA" id="ARBA00023136"/>
    </source>
</evidence>
<dbReference type="Pfam" id="PF15807">
    <property type="entry name" value="MAP17"/>
    <property type="match status" value="1"/>
</dbReference>
<accession>A0A3B5QB61</accession>
<evidence type="ECO:0000256" key="1">
    <source>
        <dbReference type="ARBA" id="ARBA00004167"/>
    </source>
</evidence>
<dbReference type="GO" id="GO:0016020">
    <property type="term" value="C:membrane"/>
    <property type="evidence" value="ECO:0007669"/>
    <property type="project" value="UniProtKB-SubCell"/>
</dbReference>
<organism evidence="7 8">
    <name type="scientific">Xiphophorus maculatus</name>
    <name type="common">Southern platyfish</name>
    <name type="synonym">Platypoecilus maculatus</name>
    <dbReference type="NCBI Taxonomy" id="8083"/>
    <lineage>
        <taxon>Eukaryota</taxon>
        <taxon>Metazoa</taxon>
        <taxon>Chordata</taxon>
        <taxon>Craniata</taxon>
        <taxon>Vertebrata</taxon>
        <taxon>Euteleostomi</taxon>
        <taxon>Actinopterygii</taxon>
        <taxon>Neopterygii</taxon>
        <taxon>Teleostei</taxon>
        <taxon>Neoteleostei</taxon>
        <taxon>Acanthomorphata</taxon>
        <taxon>Ovalentaria</taxon>
        <taxon>Atherinomorphae</taxon>
        <taxon>Cyprinodontiformes</taxon>
        <taxon>Poeciliidae</taxon>
        <taxon>Poeciliinae</taxon>
        <taxon>Xiphophorus</taxon>
    </lineage>
</organism>
<reference evidence="7" key="3">
    <citation type="submission" date="2025-08" db="UniProtKB">
        <authorList>
            <consortium name="Ensembl"/>
        </authorList>
    </citation>
    <scope>IDENTIFICATION</scope>
    <source>
        <strain evidence="7">JP 163 A</strain>
    </source>
</reference>
<feature type="transmembrane region" description="Helical" evidence="6">
    <location>
        <begin position="25"/>
        <end position="44"/>
    </location>
</feature>
<reference evidence="8" key="1">
    <citation type="submission" date="2012-01" db="EMBL/GenBank/DDBJ databases">
        <authorList>
            <person name="Walter R."/>
            <person name="Schartl M."/>
            <person name="Warren W."/>
        </authorList>
    </citation>
    <scope>NUCLEOTIDE SEQUENCE [LARGE SCALE GENOMIC DNA]</scope>
    <source>
        <strain evidence="8">JP 163 A</strain>
    </source>
</reference>
<sequence length="101" mass="11379">MRKITVPVLVKCSSVRSTKRTLQPWLIGVSAAVGFLVIVFILLIGKKLLSIKRFVNHSYFFSNTDGVALASVVVLCCRETEEKRGYELTQKLDLDVYETNL</sequence>
<name>A0A3B5QB61_XIPMA</name>
<keyword evidence="8" id="KW-1185">Reference proteome</keyword>
<dbReference type="InterPro" id="IPR031627">
    <property type="entry name" value="PDZK1IP1/SMIM24"/>
</dbReference>
<comment type="similarity">
    <text evidence="5">Belongs to the PDZK1-interacting protein 1/SMIM24 family.</text>
</comment>
<keyword evidence="2 6" id="KW-0812">Transmembrane</keyword>
<evidence type="ECO:0000313" key="8">
    <source>
        <dbReference type="Proteomes" id="UP000002852"/>
    </source>
</evidence>
<protein>
    <submittedName>
        <fullName evidence="7">Uncharacterized protein</fullName>
    </submittedName>
</protein>
<proteinExistence type="inferred from homology"/>
<keyword evidence="4 6" id="KW-0472">Membrane</keyword>
<evidence type="ECO:0000256" key="3">
    <source>
        <dbReference type="ARBA" id="ARBA00022989"/>
    </source>
</evidence>
<dbReference type="GeneTree" id="ENSGT01110000271616"/>
<dbReference type="InParanoid" id="A0A3B5QB61"/>
<evidence type="ECO:0000256" key="6">
    <source>
        <dbReference type="SAM" id="Phobius"/>
    </source>
</evidence>